<feature type="compositionally biased region" description="Basic and acidic residues" evidence="1">
    <location>
        <begin position="124"/>
        <end position="147"/>
    </location>
</feature>
<feature type="compositionally biased region" description="Basic and acidic residues" evidence="1">
    <location>
        <begin position="155"/>
        <end position="166"/>
    </location>
</feature>
<proteinExistence type="predicted"/>
<dbReference type="EMBL" id="HACG01009419">
    <property type="protein sequence ID" value="CEK56284.1"/>
    <property type="molecule type" value="Transcribed_RNA"/>
</dbReference>
<evidence type="ECO:0000313" key="2">
    <source>
        <dbReference type="EMBL" id="CEK56284.1"/>
    </source>
</evidence>
<feature type="region of interest" description="Disordered" evidence="1">
    <location>
        <begin position="103"/>
        <end position="168"/>
    </location>
</feature>
<evidence type="ECO:0000256" key="1">
    <source>
        <dbReference type="SAM" id="MobiDB-lite"/>
    </source>
</evidence>
<name>A0A0B6YJE1_9EUPU</name>
<feature type="compositionally biased region" description="Low complexity" evidence="1">
    <location>
        <begin position="103"/>
        <end position="117"/>
    </location>
</feature>
<feature type="non-terminal residue" evidence="2">
    <location>
        <position position="185"/>
    </location>
</feature>
<reference evidence="2" key="1">
    <citation type="submission" date="2014-12" db="EMBL/GenBank/DDBJ databases">
        <title>Insight into the proteome of Arion vulgaris.</title>
        <authorList>
            <person name="Aradska J."/>
            <person name="Bulat T."/>
            <person name="Smidak R."/>
            <person name="Sarate P."/>
            <person name="Gangsoo J."/>
            <person name="Sialana F."/>
            <person name="Bilban M."/>
            <person name="Lubec G."/>
        </authorList>
    </citation>
    <scope>NUCLEOTIDE SEQUENCE</scope>
    <source>
        <tissue evidence="2">Skin</tissue>
    </source>
</reference>
<organism evidence="2">
    <name type="scientific">Arion vulgaris</name>
    <dbReference type="NCBI Taxonomy" id="1028688"/>
    <lineage>
        <taxon>Eukaryota</taxon>
        <taxon>Metazoa</taxon>
        <taxon>Spiralia</taxon>
        <taxon>Lophotrochozoa</taxon>
        <taxon>Mollusca</taxon>
        <taxon>Gastropoda</taxon>
        <taxon>Heterobranchia</taxon>
        <taxon>Euthyneura</taxon>
        <taxon>Panpulmonata</taxon>
        <taxon>Eupulmonata</taxon>
        <taxon>Stylommatophora</taxon>
        <taxon>Helicina</taxon>
        <taxon>Arionoidea</taxon>
        <taxon>Arionidae</taxon>
        <taxon>Arion</taxon>
    </lineage>
</organism>
<sequence>VKPDEEPGLNKSANKIEYVYSVREKKDVPFKSNDPSSVVKSGFLINQNVLHKNVAGNLGVLLENQLAPDPAFIAKKANDDAEEKKLYEASKSGADYKAAVEAVTASSSTTDTSASTSKVIPENETTKRDRLPRFRRNRFTDIKKDETTPIPEENSDLKPLKSKEEAALESQAVTEILKEVQRGAA</sequence>
<accession>A0A0B6YJE1</accession>
<protein>
    <submittedName>
        <fullName evidence="2">Uncharacterized protein</fullName>
    </submittedName>
</protein>
<feature type="non-terminal residue" evidence="2">
    <location>
        <position position="1"/>
    </location>
</feature>
<dbReference type="AlphaFoldDB" id="A0A0B6YJE1"/>
<gene>
    <name evidence="2" type="primary">ORF27264</name>
</gene>